<sequence length="559" mass="63816">MDNVNMAITEKLDNIFKILDTIDHNVGKVQEIFITITSITKSSESEVPAGSCSSLEPFCVTQTMGHTVMVAGNTIASMENETANEEDPDDSADGQTLRLSISAFPKENVSGFEERNAIEELKQSENGLKLRPGCVQTAVNQMLLSPLNPQTLESSSAKDVYQEPVLTNQNKDHRPKESALEHYEYCAVPNEDFSDSFKTKLEAVSGEGSSDGRKIEDNFQGCLHSFLKEQGITKETIETLIKSSIDDMTRAKTLLNEPFAKNERLMPTLELKTKDIIDKLAYLKESLADLNTELTHELPLNTNHFKKQNAKLAQASNKLDEISKEMSSTNKFFYKNTCTFARQITEFKNTTKALEKCLCSMNENLSERVRELEQIQETLMEYVNQCHSKEDKVVEVLSSFEEEMTSGLNRSRHLDTRFGEVEITLKQFQEMILKSVKQCHRQCRSRDDKMTDALNRFEEVIILKVDRARHVDTRFGEVEQTLKQFQDMITATVEKCQSRDDKVEEALLKLEKERRSERSRTRNIDKRLCNLECMLQQVLERSCSKEDKTAITTCIIEKQ</sequence>
<name>A0AAD8BNX6_BIOPF</name>
<evidence type="ECO:0000313" key="2">
    <source>
        <dbReference type="EMBL" id="KAK0057120.1"/>
    </source>
</evidence>
<reference evidence="2" key="1">
    <citation type="journal article" date="2023" name="PLoS Negl. Trop. Dis.">
        <title>A genome sequence for Biomphalaria pfeifferi, the major vector snail for the human-infecting parasite Schistosoma mansoni.</title>
        <authorList>
            <person name="Bu L."/>
            <person name="Lu L."/>
            <person name="Laidemitt M.R."/>
            <person name="Zhang S.M."/>
            <person name="Mutuku M."/>
            <person name="Mkoji G."/>
            <person name="Steinauer M."/>
            <person name="Loker E.S."/>
        </authorList>
    </citation>
    <scope>NUCLEOTIDE SEQUENCE</scope>
    <source>
        <strain evidence="2">KasaAsao</strain>
    </source>
</reference>
<evidence type="ECO:0000313" key="3">
    <source>
        <dbReference type="Proteomes" id="UP001233172"/>
    </source>
</evidence>
<comment type="caution">
    <text evidence="2">The sequence shown here is derived from an EMBL/GenBank/DDBJ whole genome shotgun (WGS) entry which is preliminary data.</text>
</comment>
<protein>
    <submittedName>
        <fullName evidence="2">Uncharacterized protein</fullName>
    </submittedName>
</protein>
<gene>
    <name evidence="2" type="ORF">Bpfe_013484</name>
</gene>
<dbReference type="EMBL" id="JASAOG010000057">
    <property type="protein sequence ID" value="KAK0057120.1"/>
    <property type="molecule type" value="Genomic_DNA"/>
</dbReference>
<accession>A0AAD8BNX6</accession>
<keyword evidence="1" id="KW-0175">Coiled coil</keyword>
<proteinExistence type="predicted"/>
<dbReference type="Proteomes" id="UP001233172">
    <property type="component" value="Unassembled WGS sequence"/>
</dbReference>
<evidence type="ECO:0000256" key="1">
    <source>
        <dbReference type="SAM" id="Coils"/>
    </source>
</evidence>
<dbReference type="AlphaFoldDB" id="A0AAD8BNX6"/>
<feature type="coiled-coil region" evidence="1">
    <location>
        <begin position="362"/>
        <end position="392"/>
    </location>
</feature>
<reference evidence="2" key="2">
    <citation type="submission" date="2023-04" db="EMBL/GenBank/DDBJ databases">
        <authorList>
            <person name="Bu L."/>
            <person name="Lu L."/>
            <person name="Laidemitt M.R."/>
            <person name="Zhang S.M."/>
            <person name="Mutuku M."/>
            <person name="Mkoji G."/>
            <person name="Steinauer M."/>
            <person name="Loker E.S."/>
        </authorList>
    </citation>
    <scope>NUCLEOTIDE SEQUENCE</scope>
    <source>
        <strain evidence="2">KasaAsao</strain>
        <tissue evidence="2">Whole Snail</tissue>
    </source>
</reference>
<organism evidence="2 3">
    <name type="scientific">Biomphalaria pfeifferi</name>
    <name type="common">Bloodfluke planorb</name>
    <name type="synonym">Freshwater snail</name>
    <dbReference type="NCBI Taxonomy" id="112525"/>
    <lineage>
        <taxon>Eukaryota</taxon>
        <taxon>Metazoa</taxon>
        <taxon>Spiralia</taxon>
        <taxon>Lophotrochozoa</taxon>
        <taxon>Mollusca</taxon>
        <taxon>Gastropoda</taxon>
        <taxon>Heterobranchia</taxon>
        <taxon>Euthyneura</taxon>
        <taxon>Panpulmonata</taxon>
        <taxon>Hygrophila</taxon>
        <taxon>Lymnaeoidea</taxon>
        <taxon>Planorbidae</taxon>
        <taxon>Biomphalaria</taxon>
    </lineage>
</organism>
<keyword evidence="3" id="KW-1185">Reference proteome</keyword>